<protein>
    <submittedName>
        <fullName evidence="1">Uncharacterized protein</fullName>
    </submittedName>
</protein>
<comment type="caution">
    <text evidence="1">The sequence shown here is derived from an EMBL/GenBank/DDBJ whole genome shotgun (WGS) entry which is preliminary data.</text>
</comment>
<dbReference type="RefSeq" id="WP_374219806.1">
    <property type="nucleotide sequence ID" value="NZ_JAXOVW010000195.1"/>
</dbReference>
<organism evidence="1 2">
    <name type="scientific">Bacillus bingmayongensis</name>
    <dbReference type="NCBI Taxonomy" id="1150157"/>
    <lineage>
        <taxon>Bacteria</taxon>
        <taxon>Bacillati</taxon>
        <taxon>Bacillota</taxon>
        <taxon>Bacilli</taxon>
        <taxon>Bacillales</taxon>
        <taxon>Bacillaceae</taxon>
        <taxon>Bacillus</taxon>
    </lineage>
</organism>
<dbReference type="EMBL" id="JAXOVW010000195">
    <property type="protein sequence ID" value="MDZ5610631.1"/>
    <property type="molecule type" value="Genomic_DNA"/>
</dbReference>
<evidence type="ECO:0000313" key="2">
    <source>
        <dbReference type="Proteomes" id="UP001291930"/>
    </source>
</evidence>
<reference evidence="2" key="1">
    <citation type="submission" date="2023-11" db="EMBL/GenBank/DDBJ databases">
        <title>Genome Sequence of Bacillus pseudomycoides stain BUPM19.</title>
        <authorList>
            <person name="Farhat A."/>
        </authorList>
    </citation>
    <scope>NUCLEOTIDE SEQUENCE [LARGE SCALE GENOMIC DNA]</scope>
    <source>
        <strain evidence="2">BUPM19</strain>
    </source>
</reference>
<evidence type="ECO:0000313" key="1">
    <source>
        <dbReference type="EMBL" id="MDZ5610631.1"/>
    </source>
</evidence>
<dbReference type="Proteomes" id="UP001291930">
    <property type="component" value="Unassembled WGS sequence"/>
</dbReference>
<keyword evidence="2" id="KW-1185">Reference proteome</keyword>
<accession>A0ABU5K5S7</accession>
<gene>
    <name evidence="1" type="ORF">U2I54_27450</name>
</gene>
<sequence>MIEILIDHSYEDDYFMISDVFVKIKDSFEKERIEKLVKKHNLEGAFVDVDRGLKQRIAELLKVDADIIDFDTNEIDLY</sequence>
<proteinExistence type="predicted"/>
<name>A0ABU5K5S7_9BACI</name>